<dbReference type="PRINTS" id="PR00328">
    <property type="entry name" value="SAR1GTPBP"/>
</dbReference>
<protein>
    <recommendedName>
        <fullName evidence="6">ADP-ribosylation factor-like protein 13A</fullName>
    </recommendedName>
</protein>
<evidence type="ECO:0000256" key="3">
    <source>
        <dbReference type="PIRSR" id="PIRSR606689-1"/>
    </source>
</evidence>
<dbReference type="PROSITE" id="PS51417">
    <property type="entry name" value="ARF"/>
    <property type="match status" value="1"/>
</dbReference>
<gene>
    <name evidence="4" type="ORF">A6R68_22352</name>
</gene>
<name>A0A1A6I079_NEOLE</name>
<dbReference type="GO" id="GO:0097730">
    <property type="term" value="C:non-motile cilium"/>
    <property type="evidence" value="ECO:0007669"/>
    <property type="project" value="TreeGrafter"/>
</dbReference>
<evidence type="ECO:0008006" key="6">
    <source>
        <dbReference type="Google" id="ProtNLM"/>
    </source>
</evidence>
<dbReference type="InterPro" id="IPR027417">
    <property type="entry name" value="P-loop_NTPase"/>
</dbReference>
<evidence type="ECO:0000313" key="5">
    <source>
        <dbReference type="Proteomes" id="UP000092124"/>
    </source>
</evidence>
<dbReference type="GO" id="GO:1905515">
    <property type="term" value="P:non-motile cilium assembly"/>
    <property type="evidence" value="ECO:0007669"/>
    <property type="project" value="TreeGrafter"/>
</dbReference>
<dbReference type="GO" id="GO:0031514">
    <property type="term" value="C:motile cilium"/>
    <property type="evidence" value="ECO:0007669"/>
    <property type="project" value="TreeGrafter"/>
</dbReference>
<organism evidence="4 5">
    <name type="scientific">Neotoma lepida</name>
    <name type="common">Desert woodrat</name>
    <dbReference type="NCBI Taxonomy" id="56216"/>
    <lineage>
        <taxon>Eukaryota</taxon>
        <taxon>Metazoa</taxon>
        <taxon>Chordata</taxon>
        <taxon>Craniata</taxon>
        <taxon>Vertebrata</taxon>
        <taxon>Euteleostomi</taxon>
        <taxon>Mammalia</taxon>
        <taxon>Eutheria</taxon>
        <taxon>Euarchontoglires</taxon>
        <taxon>Glires</taxon>
        <taxon>Rodentia</taxon>
        <taxon>Myomorpha</taxon>
        <taxon>Muroidea</taxon>
        <taxon>Cricetidae</taxon>
        <taxon>Neotominae</taxon>
        <taxon>Neotoma</taxon>
    </lineage>
</organism>
<dbReference type="GO" id="GO:0060170">
    <property type="term" value="C:ciliary membrane"/>
    <property type="evidence" value="ECO:0007669"/>
    <property type="project" value="TreeGrafter"/>
</dbReference>
<dbReference type="Pfam" id="PF00025">
    <property type="entry name" value="Arf"/>
    <property type="match status" value="1"/>
</dbReference>
<accession>A0A1A6I079</accession>
<feature type="binding site" evidence="3">
    <location>
        <begin position="130"/>
        <end position="133"/>
    </location>
    <ligand>
        <name>GTP</name>
        <dbReference type="ChEBI" id="CHEBI:37565"/>
    </ligand>
</feature>
<dbReference type="SMART" id="SM00177">
    <property type="entry name" value="ARF"/>
    <property type="match status" value="1"/>
</dbReference>
<dbReference type="InterPro" id="IPR006689">
    <property type="entry name" value="Small_GTPase_ARF/SAR"/>
</dbReference>
<keyword evidence="2 3" id="KW-0342">GTP-binding</keyword>
<keyword evidence="5" id="KW-1185">Reference proteome</keyword>
<feature type="binding site" evidence="3">
    <location>
        <position position="74"/>
    </location>
    <ligand>
        <name>GTP</name>
        <dbReference type="ChEBI" id="CHEBI:37565"/>
    </ligand>
</feature>
<dbReference type="OrthoDB" id="14717at2759"/>
<dbReference type="EMBL" id="LZPO01000719">
    <property type="protein sequence ID" value="OBS83680.1"/>
    <property type="molecule type" value="Genomic_DNA"/>
</dbReference>
<dbReference type="Proteomes" id="UP000092124">
    <property type="component" value="Unassembled WGS sequence"/>
</dbReference>
<dbReference type="PANTHER" id="PTHR46090">
    <property type="entry name" value="ADP-RIBOSYLATION FACTOR-LIKE PROTEIN 13B"/>
    <property type="match status" value="1"/>
</dbReference>
<evidence type="ECO:0000313" key="4">
    <source>
        <dbReference type="EMBL" id="OBS83680.1"/>
    </source>
</evidence>
<dbReference type="PANTHER" id="PTHR46090:SF1">
    <property type="entry name" value="ADP-RIBOSYLATION FACTOR-LIKE PROTEIN 13A"/>
    <property type="match status" value="1"/>
</dbReference>
<comment type="caution">
    <text evidence="4">The sequence shown here is derived from an EMBL/GenBank/DDBJ whole genome shotgun (WGS) entry which is preliminary data.</text>
</comment>
<dbReference type="STRING" id="56216.A0A1A6I079"/>
<dbReference type="Gene3D" id="3.40.50.300">
    <property type="entry name" value="P-loop containing nucleotide triphosphate hydrolases"/>
    <property type="match status" value="1"/>
</dbReference>
<evidence type="ECO:0000256" key="1">
    <source>
        <dbReference type="ARBA" id="ARBA00022741"/>
    </source>
</evidence>
<reference evidence="4 5" key="1">
    <citation type="submission" date="2016-06" db="EMBL/GenBank/DDBJ databases">
        <title>The Draft Genome Sequence and Annotation of the Desert Woodrat Neotoma lepida.</title>
        <authorList>
            <person name="Campbell M."/>
            <person name="Oakeson K.F."/>
            <person name="Yandell M."/>
            <person name="Halpert J.R."/>
            <person name="Dearing D."/>
        </authorList>
    </citation>
    <scope>NUCLEOTIDE SEQUENCE [LARGE SCALE GENOMIC DNA]</scope>
    <source>
        <strain evidence="4">417</strain>
        <tissue evidence="4">Liver</tissue>
    </source>
</reference>
<dbReference type="InterPro" id="IPR051995">
    <property type="entry name" value="Ciliary_GTPase"/>
</dbReference>
<dbReference type="GO" id="GO:0005525">
    <property type="term" value="F:GTP binding"/>
    <property type="evidence" value="ECO:0007669"/>
    <property type="project" value="UniProtKB-KW"/>
</dbReference>
<dbReference type="GO" id="GO:0097500">
    <property type="term" value="P:receptor localization to non-motile cilium"/>
    <property type="evidence" value="ECO:0007669"/>
    <property type="project" value="TreeGrafter"/>
</dbReference>
<keyword evidence="1 3" id="KW-0547">Nucleotide-binding</keyword>
<dbReference type="AlphaFoldDB" id="A0A1A6I079"/>
<proteinExistence type="predicted"/>
<evidence type="ECO:0000256" key="2">
    <source>
        <dbReference type="ARBA" id="ARBA00023134"/>
    </source>
</evidence>
<dbReference type="SUPFAM" id="SSF52540">
    <property type="entry name" value="P-loop containing nucleoside triphosphate hydrolases"/>
    <property type="match status" value="1"/>
</dbReference>
<feature type="non-terminal residue" evidence="4">
    <location>
        <position position="350"/>
    </location>
</feature>
<dbReference type="GO" id="GO:0003924">
    <property type="term" value="F:GTPase activity"/>
    <property type="evidence" value="ECO:0007669"/>
    <property type="project" value="InterPro"/>
</dbReference>
<sequence>MEHPVPISFYHRKSAKGIYGRSGQRAATKRMDDLKIDLVFVIYVIPSKMHSDMKPTQITLLLDDYHVSVYDLTGDLKGREKWPSYYSEAHGLVFVVDSSDLSRIQEVRIILTRLMFDKRVSGKPILILANKQDKKEALLPCDIIEYLLLERIVSETKSMCRVEPCSTMKNLPKRHQQPIIIGLRWLLAAISDQYGELYIQQQVSRMSTSNSRNIRGYGERCSSDRQHLEHRQHVEQRHYEKRRQHLIQHSLEARPLKPILQKDGLRIRPKKNMSVTFALDVIMEEGECSQKIGAQRITKPFNSQCHDIQTPAQSIDVSLLKARRPKKRMDTWDTEKLLLKDPCGKAFGSC</sequence>